<dbReference type="Proteomes" id="UP000051952">
    <property type="component" value="Unassembled WGS sequence"/>
</dbReference>
<evidence type="ECO:0000256" key="1">
    <source>
        <dbReference type="PROSITE-ProRule" id="PRU00175"/>
    </source>
</evidence>
<keyword evidence="1" id="KW-0863">Zinc-finger</keyword>
<sequence>MSELFPYAQMAQIPRNGIIALLSDPNIVTILKGSYVRVLLELPEHREDYHLARIDGVEHSDEPYCGFSQVVGQYTTVLLRLQLPRALTGINGTLYQLNSISNSTLNAQEFDGWVAQTSGEFFLPTVQELMDIHARIAPFIIKRNAGAGAGGGAAAAASQQSQLSNKPSFAARALPAGGTAQPSALGSTKKDANKNASSPRANGGLGNSNGGGAVNIDDELPTRSQVHHQILNELRDKDALFPINTQELKTSLLRLTERDLFDYLENVRSAIIAKRSVCVVCMDQVASVIMLPCKHKVLCRLCAPSVSSCPCCREVALELFEPVEI</sequence>
<accession>A0A0S4JCN1</accession>
<proteinExistence type="predicted"/>
<reference evidence="5" key="1">
    <citation type="submission" date="2015-09" db="EMBL/GenBank/DDBJ databases">
        <authorList>
            <consortium name="Pathogen Informatics"/>
        </authorList>
    </citation>
    <scope>NUCLEOTIDE SEQUENCE [LARGE SCALE GENOMIC DNA]</scope>
    <source>
        <strain evidence="5">Lake Konstanz</strain>
    </source>
</reference>
<dbReference type="OMA" id="NHLAQEC"/>
<dbReference type="Gene3D" id="3.90.70.200">
    <property type="entry name" value="Plus-3 domain"/>
    <property type="match status" value="1"/>
</dbReference>
<evidence type="ECO:0000259" key="3">
    <source>
        <dbReference type="PROSITE" id="PS50089"/>
    </source>
</evidence>
<evidence type="ECO:0000313" key="4">
    <source>
        <dbReference type="EMBL" id="CUG87769.1"/>
    </source>
</evidence>
<dbReference type="EMBL" id="CYKH01001587">
    <property type="protein sequence ID" value="CUG87769.1"/>
    <property type="molecule type" value="Genomic_DNA"/>
</dbReference>
<dbReference type="AlphaFoldDB" id="A0A0S4JCN1"/>
<dbReference type="SUPFAM" id="SSF159042">
    <property type="entry name" value="Plus3-like"/>
    <property type="match status" value="1"/>
</dbReference>
<dbReference type="InterPro" id="IPR036128">
    <property type="entry name" value="Plus3-like_sf"/>
</dbReference>
<evidence type="ECO:0000256" key="2">
    <source>
        <dbReference type="SAM" id="MobiDB-lite"/>
    </source>
</evidence>
<name>A0A0S4JCN1_BODSA</name>
<dbReference type="SMART" id="SM00719">
    <property type="entry name" value="Plus3"/>
    <property type="match status" value="1"/>
</dbReference>
<keyword evidence="1" id="KW-0862">Zinc</keyword>
<dbReference type="GO" id="GO:0008270">
    <property type="term" value="F:zinc ion binding"/>
    <property type="evidence" value="ECO:0007669"/>
    <property type="project" value="UniProtKB-KW"/>
</dbReference>
<dbReference type="InterPro" id="IPR001841">
    <property type="entry name" value="Znf_RING"/>
</dbReference>
<keyword evidence="5" id="KW-1185">Reference proteome</keyword>
<gene>
    <name evidence="4" type="ORF">BSAL_11835</name>
</gene>
<feature type="region of interest" description="Disordered" evidence="2">
    <location>
        <begin position="173"/>
        <end position="218"/>
    </location>
</feature>
<feature type="compositionally biased region" description="Gly residues" evidence="2">
    <location>
        <begin position="203"/>
        <end position="213"/>
    </location>
</feature>
<dbReference type="Gene3D" id="3.30.40.10">
    <property type="entry name" value="Zinc/RING finger domain, C3HC4 (zinc finger)"/>
    <property type="match status" value="1"/>
</dbReference>
<dbReference type="VEuPathDB" id="TriTrypDB:BSAL_11835"/>
<dbReference type="Pfam" id="PF13920">
    <property type="entry name" value="zf-C3HC4_3"/>
    <property type="match status" value="1"/>
</dbReference>
<dbReference type="InterPro" id="IPR004343">
    <property type="entry name" value="Plus-3_dom"/>
</dbReference>
<feature type="domain" description="RING-type" evidence="3">
    <location>
        <begin position="278"/>
        <end position="313"/>
    </location>
</feature>
<evidence type="ECO:0000313" key="5">
    <source>
        <dbReference type="Proteomes" id="UP000051952"/>
    </source>
</evidence>
<dbReference type="Pfam" id="PF03126">
    <property type="entry name" value="Plus-3"/>
    <property type="match status" value="1"/>
</dbReference>
<dbReference type="GO" id="GO:0003677">
    <property type="term" value="F:DNA binding"/>
    <property type="evidence" value="ECO:0007669"/>
    <property type="project" value="InterPro"/>
</dbReference>
<keyword evidence="1" id="KW-0479">Metal-binding</keyword>
<organism evidence="4 5">
    <name type="scientific">Bodo saltans</name>
    <name type="common">Flagellated protozoan</name>
    <dbReference type="NCBI Taxonomy" id="75058"/>
    <lineage>
        <taxon>Eukaryota</taxon>
        <taxon>Discoba</taxon>
        <taxon>Euglenozoa</taxon>
        <taxon>Kinetoplastea</taxon>
        <taxon>Metakinetoplastina</taxon>
        <taxon>Eubodonida</taxon>
        <taxon>Bodonidae</taxon>
        <taxon>Bodo</taxon>
    </lineage>
</organism>
<dbReference type="SUPFAM" id="SSF57850">
    <property type="entry name" value="RING/U-box"/>
    <property type="match status" value="1"/>
</dbReference>
<dbReference type="PROSITE" id="PS50089">
    <property type="entry name" value="ZF_RING_2"/>
    <property type="match status" value="1"/>
</dbReference>
<dbReference type="SMART" id="SM00184">
    <property type="entry name" value="RING"/>
    <property type="match status" value="1"/>
</dbReference>
<dbReference type="OrthoDB" id="1711136at2759"/>
<protein>
    <submittedName>
        <fullName evidence="4">Zinc finger protein, putative</fullName>
    </submittedName>
</protein>
<dbReference type="InterPro" id="IPR013083">
    <property type="entry name" value="Znf_RING/FYVE/PHD"/>
</dbReference>